<sequence length="624" mass="67401">MNSRDEEARGAPAGSRWQRTALAFALAAKAAPGALLAYVALTLVSGALPVATAWLTKVTLDGLVGGAVLRTVLVPGIGLSLVGVCGGLVPQVTHYVRTQLERETGLLGQERLFQAVERFVGLGRFEDPRFLDRLRLAQQASSVTANQAVEGTLGSARAAFTIISFLGSLFLLNPVLTVLVLAAGVPMLLAELALSRQRARMLWRIGPTERRELFYSDLLASVEAAKEVRLFGIGAFLRERMLVERRAANTAKRAVDLREVVTQSGLGLLAALVSGGGLLWAIWAASAGMLSVGDITMLVAAVAGVQGALTQLAREVARTHQALLMFGHYVAVVTCGPDLPVVAVPRPLPALRSGIELRDVWFRYSDAHPWVLRGVNLHIPFGKTTALIGLNGAGKSTLVKLLCRFYDPTRGAVLWDGVDIRDVDVAALRRRISAVFQDYMEYDMTAAENIALGDVTKLDDQEWVRSSAKRAGIHDKLADLPKGYDTVLSRMFLMESDEEGGRTGVVLSGGQWQRLALARAFFRDRRDLVILDEPSAGLDAVAEYEIHTSLKRHREGRTSVLISHRLGAVRNADRIVVLSEGRVIEEGDHHALTRGGGEYARLFALQASGYGTDADGQTTYSGSL</sequence>
<dbReference type="SMART" id="SM00382">
    <property type="entry name" value="AAA"/>
    <property type="match status" value="1"/>
</dbReference>
<keyword evidence="2 7" id="KW-0812">Transmembrane</keyword>
<evidence type="ECO:0000256" key="5">
    <source>
        <dbReference type="ARBA" id="ARBA00022989"/>
    </source>
</evidence>
<feature type="transmembrane region" description="Helical" evidence="7">
    <location>
        <begin position="260"/>
        <end position="283"/>
    </location>
</feature>
<feature type="transmembrane region" description="Helical" evidence="7">
    <location>
        <begin position="35"/>
        <end position="55"/>
    </location>
</feature>
<dbReference type="Pfam" id="PF00005">
    <property type="entry name" value="ABC_tran"/>
    <property type="match status" value="1"/>
</dbReference>
<dbReference type="PANTHER" id="PTHR24221:SF654">
    <property type="entry name" value="ATP-BINDING CASSETTE SUB-FAMILY B MEMBER 6"/>
    <property type="match status" value="1"/>
</dbReference>
<dbReference type="Proteomes" id="UP000568022">
    <property type="component" value="Unassembled WGS sequence"/>
</dbReference>
<dbReference type="Gene3D" id="1.20.1560.10">
    <property type="entry name" value="ABC transporter type 1, transmembrane domain"/>
    <property type="match status" value="1"/>
</dbReference>
<dbReference type="SUPFAM" id="SSF90123">
    <property type="entry name" value="ABC transporter transmembrane region"/>
    <property type="match status" value="1"/>
</dbReference>
<accession>A0A7W8FBF1</accession>
<protein>
    <submittedName>
        <fullName evidence="10">ATP-binding cassette subfamily B protein</fullName>
    </submittedName>
</protein>
<proteinExistence type="predicted"/>
<dbReference type="Gene3D" id="3.40.50.300">
    <property type="entry name" value="P-loop containing nucleotide triphosphate hydrolases"/>
    <property type="match status" value="1"/>
</dbReference>
<evidence type="ECO:0000256" key="2">
    <source>
        <dbReference type="ARBA" id="ARBA00022692"/>
    </source>
</evidence>
<dbReference type="GO" id="GO:0016887">
    <property type="term" value="F:ATP hydrolysis activity"/>
    <property type="evidence" value="ECO:0007669"/>
    <property type="project" value="InterPro"/>
</dbReference>
<dbReference type="PROSITE" id="PS50893">
    <property type="entry name" value="ABC_TRANSPORTER_2"/>
    <property type="match status" value="1"/>
</dbReference>
<dbReference type="PROSITE" id="PS00211">
    <property type="entry name" value="ABC_TRANSPORTER_1"/>
    <property type="match status" value="1"/>
</dbReference>
<evidence type="ECO:0000259" key="9">
    <source>
        <dbReference type="PROSITE" id="PS50929"/>
    </source>
</evidence>
<dbReference type="InterPro" id="IPR003593">
    <property type="entry name" value="AAA+_ATPase"/>
</dbReference>
<evidence type="ECO:0000256" key="6">
    <source>
        <dbReference type="ARBA" id="ARBA00023136"/>
    </source>
</evidence>
<dbReference type="InterPro" id="IPR039421">
    <property type="entry name" value="Type_1_exporter"/>
</dbReference>
<dbReference type="InterPro" id="IPR036640">
    <property type="entry name" value="ABC1_TM_sf"/>
</dbReference>
<dbReference type="PROSITE" id="PS50929">
    <property type="entry name" value="ABC_TM1F"/>
    <property type="match status" value="1"/>
</dbReference>
<feature type="domain" description="ABC transmembrane type-1" evidence="9">
    <location>
        <begin position="36"/>
        <end position="321"/>
    </location>
</feature>
<dbReference type="PANTHER" id="PTHR24221">
    <property type="entry name" value="ATP-BINDING CASSETTE SUB-FAMILY B"/>
    <property type="match status" value="1"/>
</dbReference>
<evidence type="ECO:0000313" key="10">
    <source>
        <dbReference type="EMBL" id="MBB5130233.1"/>
    </source>
</evidence>
<keyword evidence="11" id="KW-1185">Reference proteome</keyword>
<dbReference type="InterPro" id="IPR017871">
    <property type="entry name" value="ABC_transporter-like_CS"/>
</dbReference>
<dbReference type="SUPFAM" id="SSF52540">
    <property type="entry name" value="P-loop containing nucleoside triphosphate hydrolases"/>
    <property type="match status" value="1"/>
</dbReference>
<feature type="transmembrane region" description="Helical" evidence="7">
    <location>
        <begin position="289"/>
        <end position="309"/>
    </location>
</feature>
<keyword evidence="4 10" id="KW-0067">ATP-binding</keyword>
<dbReference type="InterPro" id="IPR003439">
    <property type="entry name" value="ABC_transporter-like_ATP-bd"/>
</dbReference>
<gene>
    <name evidence="10" type="ORF">FHS32_007030</name>
</gene>
<evidence type="ECO:0000256" key="7">
    <source>
        <dbReference type="SAM" id="Phobius"/>
    </source>
</evidence>
<comment type="caution">
    <text evidence="10">The sequence shown here is derived from an EMBL/GenBank/DDBJ whole genome shotgun (WGS) entry which is preliminary data.</text>
</comment>
<comment type="subcellular location">
    <subcellularLocation>
        <location evidence="1">Cell membrane</location>
        <topology evidence="1">Multi-pass membrane protein</topology>
    </subcellularLocation>
</comment>
<dbReference type="GO" id="GO:0140359">
    <property type="term" value="F:ABC-type transporter activity"/>
    <property type="evidence" value="ECO:0007669"/>
    <property type="project" value="InterPro"/>
</dbReference>
<organism evidence="10 11">
    <name type="scientific">Streptomyces griseoloalbus</name>
    <dbReference type="NCBI Taxonomy" id="67303"/>
    <lineage>
        <taxon>Bacteria</taxon>
        <taxon>Bacillati</taxon>
        <taxon>Actinomycetota</taxon>
        <taxon>Actinomycetes</taxon>
        <taxon>Kitasatosporales</taxon>
        <taxon>Streptomycetaceae</taxon>
        <taxon>Streptomyces</taxon>
    </lineage>
</organism>
<feature type="transmembrane region" description="Helical" evidence="7">
    <location>
        <begin position="175"/>
        <end position="194"/>
    </location>
</feature>
<evidence type="ECO:0000256" key="3">
    <source>
        <dbReference type="ARBA" id="ARBA00022741"/>
    </source>
</evidence>
<keyword evidence="6 7" id="KW-0472">Membrane</keyword>
<evidence type="ECO:0000256" key="1">
    <source>
        <dbReference type="ARBA" id="ARBA00004651"/>
    </source>
</evidence>
<feature type="domain" description="ABC transporter" evidence="8">
    <location>
        <begin position="355"/>
        <end position="605"/>
    </location>
</feature>
<dbReference type="InterPro" id="IPR011527">
    <property type="entry name" value="ABC1_TM_dom"/>
</dbReference>
<keyword evidence="5 7" id="KW-1133">Transmembrane helix</keyword>
<dbReference type="AlphaFoldDB" id="A0A7W8FBF1"/>
<dbReference type="GO" id="GO:0005886">
    <property type="term" value="C:plasma membrane"/>
    <property type="evidence" value="ECO:0007669"/>
    <property type="project" value="UniProtKB-SubCell"/>
</dbReference>
<dbReference type="InterPro" id="IPR027417">
    <property type="entry name" value="P-loop_NTPase"/>
</dbReference>
<dbReference type="GO" id="GO:0005524">
    <property type="term" value="F:ATP binding"/>
    <property type="evidence" value="ECO:0007669"/>
    <property type="project" value="UniProtKB-KW"/>
</dbReference>
<evidence type="ECO:0000259" key="8">
    <source>
        <dbReference type="PROSITE" id="PS50893"/>
    </source>
</evidence>
<dbReference type="EMBL" id="JACHJE010000031">
    <property type="protein sequence ID" value="MBB5130233.1"/>
    <property type="molecule type" value="Genomic_DNA"/>
</dbReference>
<keyword evidence="3" id="KW-0547">Nucleotide-binding</keyword>
<evidence type="ECO:0000256" key="4">
    <source>
        <dbReference type="ARBA" id="ARBA00022840"/>
    </source>
</evidence>
<reference evidence="10 11" key="1">
    <citation type="submission" date="2020-08" db="EMBL/GenBank/DDBJ databases">
        <title>Genomic Encyclopedia of Type Strains, Phase III (KMG-III): the genomes of soil and plant-associated and newly described type strains.</title>
        <authorList>
            <person name="Whitman W."/>
        </authorList>
    </citation>
    <scope>NUCLEOTIDE SEQUENCE [LARGE SCALE GENOMIC DNA]</scope>
    <source>
        <strain evidence="10 11">CECT 3226</strain>
    </source>
</reference>
<feature type="transmembrane region" description="Helical" evidence="7">
    <location>
        <begin position="67"/>
        <end position="89"/>
    </location>
</feature>
<evidence type="ECO:0000313" key="11">
    <source>
        <dbReference type="Proteomes" id="UP000568022"/>
    </source>
</evidence>
<dbReference type="GO" id="GO:0034040">
    <property type="term" value="F:ATPase-coupled lipid transmembrane transporter activity"/>
    <property type="evidence" value="ECO:0007669"/>
    <property type="project" value="TreeGrafter"/>
</dbReference>
<name>A0A7W8FBF1_9ACTN</name>